<name>A0A8T0EII2_ARGBR</name>
<keyword evidence="6" id="KW-0969">Cilium</keyword>
<protein>
    <recommendedName>
        <fullName evidence="3">Cilia- and flagella-associated protein 206</fullName>
    </recommendedName>
</protein>
<evidence type="ECO:0000256" key="3">
    <source>
        <dbReference type="ARBA" id="ARBA00021602"/>
    </source>
</evidence>
<comment type="subcellular location">
    <subcellularLocation>
        <location evidence="1">Cytoplasm</location>
        <location evidence="1">Cytoskeleton</location>
        <location evidence="1">Cilium axoneme</location>
    </subcellularLocation>
</comment>
<reference evidence="10" key="1">
    <citation type="journal article" date="2020" name="bioRxiv">
        <title>Chromosome-level reference genome of the European wasp spider Argiope bruennichi: a resource for studies on range expansion and evolutionary adaptation.</title>
        <authorList>
            <person name="Sheffer M.M."/>
            <person name="Hoppe A."/>
            <person name="Krehenwinkel H."/>
            <person name="Uhl G."/>
            <person name="Kuss A.W."/>
            <person name="Jensen L."/>
            <person name="Jensen C."/>
            <person name="Gillespie R.G."/>
            <person name="Hoff K.J."/>
            <person name="Prost S."/>
        </authorList>
    </citation>
    <scope>NUCLEOTIDE SEQUENCE</scope>
</reference>
<comment type="similarity">
    <text evidence="2">Belongs to the CFAP206 family.</text>
</comment>
<organism evidence="10 11">
    <name type="scientific">Argiope bruennichi</name>
    <name type="common">Wasp spider</name>
    <name type="synonym">Aranea bruennichi</name>
    <dbReference type="NCBI Taxonomy" id="94029"/>
    <lineage>
        <taxon>Eukaryota</taxon>
        <taxon>Metazoa</taxon>
        <taxon>Ecdysozoa</taxon>
        <taxon>Arthropoda</taxon>
        <taxon>Chelicerata</taxon>
        <taxon>Arachnida</taxon>
        <taxon>Araneae</taxon>
        <taxon>Araneomorphae</taxon>
        <taxon>Entelegynae</taxon>
        <taxon>Araneoidea</taxon>
        <taxon>Araneidae</taxon>
        <taxon>Argiope</taxon>
    </lineage>
</organism>
<dbReference type="OrthoDB" id="6429895at2759"/>
<evidence type="ECO:0000256" key="4">
    <source>
        <dbReference type="ARBA" id="ARBA00022490"/>
    </source>
</evidence>
<keyword evidence="11" id="KW-1185">Reference proteome</keyword>
<dbReference type="Proteomes" id="UP000807504">
    <property type="component" value="Unassembled WGS sequence"/>
</dbReference>
<reference evidence="10" key="2">
    <citation type="submission" date="2020-06" db="EMBL/GenBank/DDBJ databases">
        <authorList>
            <person name="Sheffer M."/>
        </authorList>
    </citation>
    <scope>NUCLEOTIDE SEQUENCE</scope>
</reference>
<keyword evidence="10" id="KW-0282">Flagellum</keyword>
<dbReference type="GO" id="GO:0005930">
    <property type="term" value="C:axoneme"/>
    <property type="evidence" value="ECO:0007669"/>
    <property type="project" value="UniProtKB-SubCell"/>
</dbReference>
<accession>A0A8T0EII2</accession>
<evidence type="ECO:0000256" key="2">
    <source>
        <dbReference type="ARBA" id="ARBA00010500"/>
    </source>
</evidence>
<dbReference type="InterPro" id="IPR021897">
    <property type="entry name" value="FAP206"/>
</dbReference>
<comment type="function">
    <text evidence="9">Essential for sperm motility and is involved in the regulation of the beating frequency of motile cilia on the epithelial cells of the respiratory tract. Required for the establishment of radial spokes in sperm flagella.</text>
</comment>
<keyword evidence="5" id="KW-0970">Cilium biogenesis/degradation</keyword>
<keyword evidence="8" id="KW-0966">Cell projection</keyword>
<dbReference type="Pfam" id="PF12018">
    <property type="entry name" value="FAP206"/>
    <property type="match status" value="1"/>
</dbReference>
<dbReference type="OMA" id="QLMELMC"/>
<dbReference type="EMBL" id="JABXBU010002227">
    <property type="protein sequence ID" value="KAF8773388.1"/>
    <property type="molecule type" value="Genomic_DNA"/>
</dbReference>
<evidence type="ECO:0000256" key="6">
    <source>
        <dbReference type="ARBA" id="ARBA00023069"/>
    </source>
</evidence>
<keyword evidence="4" id="KW-0963">Cytoplasm</keyword>
<evidence type="ECO:0000313" key="10">
    <source>
        <dbReference type="EMBL" id="KAF8773388.1"/>
    </source>
</evidence>
<evidence type="ECO:0000256" key="8">
    <source>
        <dbReference type="ARBA" id="ARBA00023273"/>
    </source>
</evidence>
<comment type="caution">
    <text evidence="10">The sequence shown here is derived from an EMBL/GenBank/DDBJ whole genome shotgun (WGS) entry which is preliminary data.</text>
</comment>
<keyword evidence="7" id="KW-0206">Cytoskeleton</keyword>
<dbReference type="PANTHER" id="PTHR21442:SF0">
    <property type="entry name" value="CILIA- AND FLAGELLA-ASSOCIATED PROTEIN 206"/>
    <property type="match status" value="1"/>
</dbReference>
<evidence type="ECO:0000256" key="5">
    <source>
        <dbReference type="ARBA" id="ARBA00022794"/>
    </source>
</evidence>
<dbReference type="AlphaFoldDB" id="A0A8T0EII2"/>
<evidence type="ECO:0000256" key="1">
    <source>
        <dbReference type="ARBA" id="ARBA00004430"/>
    </source>
</evidence>
<evidence type="ECO:0000256" key="7">
    <source>
        <dbReference type="ARBA" id="ARBA00023212"/>
    </source>
</evidence>
<evidence type="ECO:0000256" key="9">
    <source>
        <dbReference type="ARBA" id="ARBA00045321"/>
    </source>
</evidence>
<gene>
    <name evidence="10" type="ORF">HNY73_016057</name>
</gene>
<proteinExistence type="inferred from homology"/>
<dbReference type="PANTHER" id="PTHR21442">
    <property type="entry name" value="CILIA- AND FLAGELLA-ASSOCIATED PROTEIN 206"/>
    <property type="match status" value="1"/>
</dbReference>
<dbReference type="GO" id="GO:0003356">
    <property type="term" value="P:regulation of cilium beat frequency"/>
    <property type="evidence" value="ECO:0007669"/>
    <property type="project" value="TreeGrafter"/>
</dbReference>
<dbReference type="GO" id="GO:0030030">
    <property type="term" value="P:cell projection organization"/>
    <property type="evidence" value="ECO:0007669"/>
    <property type="project" value="UniProtKB-KW"/>
</dbReference>
<sequence length="597" mass="70338">MSVNDVMLSSNPEINKKVLNLASTFSSYCRQQNERISQRTAQITVRVLLLESKWSYILQNDVSKCEKQKFIKACFSFLFDEKCISGVTVRMQCFFYGRYLSREAYKDHQKQILLRNCFHLLQKLKKVWHNASEDLRDMHNDLVRLILIKEGMEYQGDRAAFDEMRTAVNCVFPPSALSTFVTSNQKTKMAFINEVSSISAGIRLYSWYSKQTGKFMFNVRKIMEEILPKVMEDCHEEVSITKEKIEFLRNELMEKVTEDLKKDDREIYHQKLLLIGLVNYFEFIKILKENIDEVAVQTYKLDYSFTVQIKEINICSKTGPFSRGDRINPLYKELAKIWKHIQLEGHLLNFYTNLFQDVRRFAERIIATGPEDISDIPLIEDNYEQETEEKTITILPDDVKNFSEITLEFKEFCTFYCSMGILVPCNKEIGIVMYKQACYGFSNVDVMELFKRQPAKFINSAFDCILKIPQLIFTLQVEENFQFPVINNLKQKRTLPIFISERSAQTILHPIEKNIDYTYNWNQWSLRKQALKYVDLTSKKTHSTQTNLSHFRRENYSQVYLPKDNSTQTKKDAGTNISKVGMPELYVRTRKTFFHWE</sequence>
<dbReference type="GO" id="GO:0036064">
    <property type="term" value="C:ciliary basal body"/>
    <property type="evidence" value="ECO:0007669"/>
    <property type="project" value="TreeGrafter"/>
</dbReference>
<evidence type="ECO:0000313" key="11">
    <source>
        <dbReference type="Proteomes" id="UP000807504"/>
    </source>
</evidence>